<sequence length="532" mass="58657">MQVAAPWSSSSDATPHIHSSSSWYDSTLRKPTYATVMRQLQLHMCLTRNSDQENVDWNTRAGETREPRETPLACGIVQHDSHMRKCGNEPAGDRARVVVVGGERPSLWATAASILSVYKDMAMAMGGSGGQAPCMLHAFNVRKSVLPWAEQTSNTCYDEPTFCMLLLYAALNANPPAVPGRPSSLISLHCSARVRRLVIHASGSPPCRVGDGRQPDVPPPAVEDGGRTSRSRPRVLQDADVVHNEMPTTAQLHIALMPGSTNIFPDLRTNDPSSEPGSSLILVVLHKRDFMILNLRFVDLGSKGHDGNTARLACRSDEALGVCVTVARIAPSLLDLGRAHRDGPTWEPHPEKSAADGLLNEAARNLFHRCNATCREVSGLWPRTPRVAQEGNLRPEQYTMREHSQTQPMSVVQFMNLNDVNTALHWEWLAATTLRTQGQIYHVAAYRPGPNCTSKRNAHMVAEFPGRIATSSEFFQSPPVGSVNRRKWHTTPVHLLLGCCAFLQRSVDHRAGHDVSRLEFCVRAVPKQIRDS</sequence>
<gene>
    <name evidence="2" type="ORF">PR048_028519</name>
</gene>
<protein>
    <submittedName>
        <fullName evidence="2">Uncharacterized protein</fullName>
    </submittedName>
</protein>
<comment type="caution">
    <text evidence="2">The sequence shown here is derived from an EMBL/GenBank/DDBJ whole genome shotgun (WGS) entry which is preliminary data.</text>
</comment>
<evidence type="ECO:0000313" key="3">
    <source>
        <dbReference type="Proteomes" id="UP001159363"/>
    </source>
</evidence>
<feature type="region of interest" description="Disordered" evidence="1">
    <location>
        <begin position="205"/>
        <end position="232"/>
    </location>
</feature>
<reference evidence="2 3" key="1">
    <citation type="submission" date="2023-02" db="EMBL/GenBank/DDBJ databases">
        <title>LHISI_Scaffold_Assembly.</title>
        <authorList>
            <person name="Stuart O.P."/>
            <person name="Cleave R."/>
            <person name="Magrath M.J.L."/>
            <person name="Mikheyev A.S."/>
        </authorList>
    </citation>
    <scope>NUCLEOTIDE SEQUENCE [LARGE SCALE GENOMIC DNA]</scope>
    <source>
        <strain evidence="2">Daus_M_001</strain>
        <tissue evidence="2">Leg muscle</tissue>
    </source>
</reference>
<dbReference type="EMBL" id="JARBHB010000013">
    <property type="protein sequence ID" value="KAJ8869528.1"/>
    <property type="molecule type" value="Genomic_DNA"/>
</dbReference>
<evidence type="ECO:0000313" key="2">
    <source>
        <dbReference type="EMBL" id="KAJ8869528.1"/>
    </source>
</evidence>
<name>A0ABQ9GAT7_9NEOP</name>
<dbReference type="Proteomes" id="UP001159363">
    <property type="component" value="Chromosome 12"/>
</dbReference>
<keyword evidence="3" id="KW-1185">Reference proteome</keyword>
<proteinExistence type="predicted"/>
<evidence type="ECO:0000256" key="1">
    <source>
        <dbReference type="SAM" id="MobiDB-lite"/>
    </source>
</evidence>
<feature type="region of interest" description="Disordered" evidence="1">
    <location>
        <begin position="1"/>
        <end position="24"/>
    </location>
</feature>
<organism evidence="2 3">
    <name type="scientific">Dryococelus australis</name>
    <dbReference type="NCBI Taxonomy" id="614101"/>
    <lineage>
        <taxon>Eukaryota</taxon>
        <taxon>Metazoa</taxon>
        <taxon>Ecdysozoa</taxon>
        <taxon>Arthropoda</taxon>
        <taxon>Hexapoda</taxon>
        <taxon>Insecta</taxon>
        <taxon>Pterygota</taxon>
        <taxon>Neoptera</taxon>
        <taxon>Polyneoptera</taxon>
        <taxon>Phasmatodea</taxon>
        <taxon>Verophasmatodea</taxon>
        <taxon>Anareolatae</taxon>
        <taxon>Phasmatidae</taxon>
        <taxon>Eurycanthinae</taxon>
        <taxon>Dryococelus</taxon>
    </lineage>
</organism>
<feature type="compositionally biased region" description="Polar residues" evidence="1">
    <location>
        <begin position="7"/>
        <end position="24"/>
    </location>
</feature>
<accession>A0ABQ9GAT7</accession>